<sequence precursor="true">MKNLLKVFILYPVMLLFLSTQYVSAEKITGDIEAGEEIFNGNCAACHLGGKNLVEPSKTLEKEILEVEGMYSMSNIISQVTYGKRAMPAFAGRISNNDIENVASYVLTQSDKGW</sequence>
<keyword evidence="4 10" id="KW-0813">Transport</keyword>
<dbReference type="Gene3D" id="1.10.760.10">
    <property type="entry name" value="Cytochrome c-like domain"/>
    <property type="match status" value="1"/>
</dbReference>
<keyword evidence="12" id="KW-0150">Chloroplast</keyword>
<evidence type="ECO:0000256" key="7">
    <source>
        <dbReference type="ARBA" id="ARBA00022982"/>
    </source>
</evidence>
<keyword evidence="10" id="KW-0602">Photosynthesis</keyword>
<dbReference type="GO" id="GO:0005506">
    <property type="term" value="F:iron ion binding"/>
    <property type="evidence" value="ECO:0007669"/>
    <property type="project" value="InterPro"/>
</dbReference>
<dbReference type="GeneID" id="33352948"/>
<evidence type="ECO:0000256" key="10">
    <source>
        <dbReference type="HAMAP-Rule" id="MF_00594"/>
    </source>
</evidence>
<keyword evidence="8 10" id="KW-0408">Iron</keyword>
<dbReference type="InterPro" id="IPR009056">
    <property type="entry name" value="Cyt_c-like_dom"/>
</dbReference>
<dbReference type="HAMAP" id="MF_00594">
    <property type="entry name" value="Cytc_PetJ"/>
    <property type="match status" value="1"/>
</dbReference>
<keyword evidence="10" id="KW-0732">Signal</keyword>
<dbReference type="PRINTS" id="PR00605">
    <property type="entry name" value="CYTCHROMECIC"/>
</dbReference>
<proteinExistence type="inferred from homology"/>
<dbReference type="InterPro" id="IPR008168">
    <property type="entry name" value="Cyt_C_IC"/>
</dbReference>
<evidence type="ECO:0000259" key="11">
    <source>
        <dbReference type="PROSITE" id="PS51007"/>
    </source>
</evidence>
<dbReference type="PANTHER" id="PTHR34688">
    <property type="entry name" value="CYTOCHROME C6, CHLOROPLASTIC"/>
    <property type="match status" value="1"/>
</dbReference>
<keyword evidence="7 10" id="KW-0249">Electron transport</keyword>
<geneLocation type="chloroplast" evidence="12"/>
<keyword evidence="6 10" id="KW-0479">Metal-binding</keyword>
<evidence type="ECO:0000256" key="5">
    <source>
        <dbReference type="ARBA" id="ARBA00022617"/>
    </source>
</evidence>
<evidence type="ECO:0000256" key="9">
    <source>
        <dbReference type="ARBA" id="ARBA00023078"/>
    </source>
</evidence>
<keyword evidence="12" id="KW-0934">Plastid</keyword>
<dbReference type="GO" id="GO:0015979">
    <property type="term" value="P:photosynthesis"/>
    <property type="evidence" value="ECO:0007669"/>
    <property type="project" value="UniProtKB-UniRule"/>
</dbReference>
<feature type="chain" id="PRO_5013410537" description="Cytochrome c6" evidence="10">
    <location>
        <begin position="26"/>
        <end position="114"/>
    </location>
</feature>
<name>A0A1Z1M0C8_9FLOR</name>
<dbReference type="PANTHER" id="PTHR34688:SF2">
    <property type="entry name" value="CYTOCHROME C6, CHLOROPLASTIC"/>
    <property type="match status" value="1"/>
</dbReference>
<comment type="PTM">
    <text evidence="10">Binds 1 heme c group per subunit.</text>
</comment>
<dbReference type="AlphaFoldDB" id="A0A1Z1M0C8"/>
<comment type="subunit">
    <text evidence="10">Monomer.</text>
</comment>
<reference evidence="12" key="1">
    <citation type="journal article" date="2017" name="J. Phycol.">
        <title>Analysis of chloroplast genomes and a supermatrix inform reclassification of the Rhodomelaceae (Rhodophyta).</title>
        <authorList>
            <person name="Diaz-Tapia P."/>
            <person name="Maggs C.A."/>
            <person name="West J.A."/>
            <person name="Verbruggen H."/>
        </authorList>
    </citation>
    <scope>NUCLEOTIDE SEQUENCE</scope>
    <source>
        <strain evidence="12">HV1445</strain>
    </source>
</reference>
<accession>A0A1Z1M0C8</accession>
<dbReference type="RefSeq" id="YP_009391355.1">
    <property type="nucleotide sequence ID" value="NC_035258.1"/>
</dbReference>
<evidence type="ECO:0000313" key="12">
    <source>
        <dbReference type="EMBL" id="ARW59499.1"/>
    </source>
</evidence>
<dbReference type="GO" id="GO:0009055">
    <property type="term" value="F:electron transfer activity"/>
    <property type="evidence" value="ECO:0007669"/>
    <property type="project" value="UniProtKB-UniRule"/>
</dbReference>
<evidence type="ECO:0000256" key="3">
    <source>
        <dbReference type="ARBA" id="ARBA00009650"/>
    </source>
</evidence>
<dbReference type="SUPFAM" id="SSF46626">
    <property type="entry name" value="Cytochrome c"/>
    <property type="match status" value="1"/>
</dbReference>
<feature type="binding site" description="axial binding residue" evidence="10">
    <location>
        <position position="47"/>
    </location>
    <ligand>
        <name>heme c</name>
        <dbReference type="ChEBI" id="CHEBI:61717"/>
    </ligand>
    <ligandPart>
        <name>Fe</name>
        <dbReference type="ChEBI" id="CHEBI:18248"/>
    </ligandPart>
</feature>
<evidence type="ECO:0000256" key="2">
    <source>
        <dbReference type="ARBA" id="ARBA00004456"/>
    </source>
</evidence>
<evidence type="ECO:0000256" key="4">
    <source>
        <dbReference type="ARBA" id="ARBA00022448"/>
    </source>
</evidence>
<keyword evidence="9 10" id="KW-0793">Thylakoid</keyword>
<comment type="function">
    <text evidence="1 10">Functions as an electron carrier between membrane-bound cytochrome b6-f and photosystem I in oxygenic photosynthesis.</text>
</comment>
<keyword evidence="5 10" id="KW-0349">Heme</keyword>
<comment type="similarity">
    <text evidence="3 10">Belongs to the cytochrome c family. PetJ subfamily.</text>
</comment>
<comment type="subcellular location">
    <subcellularLocation>
        <location evidence="2 10">Plastid</location>
        <location evidence="2 10">Chloroplast thylakoid lumen</location>
    </subcellularLocation>
</comment>
<evidence type="ECO:0000256" key="1">
    <source>
        <dbReference type="ARBA" id="ARBA00002347"/>
    </source>
</evidence>
<evidence type="ECO:0000256" key="8">
    <source>
        <dbReference type="ARBA" id="ARBA00023004"/>
    </source>
</evidence>
<dbReference type="InterPro" id="IPR036909">
    <property type="entry name" value="Cyt_c-like_dom_sf"/>
</dbReference>
<evidence type="ECO:0000256" key="6">
    <source>
        <dbReference type="ARBA" id="ARBA00022723"/>
    </source>
</evidence>
<feature type="binding site" description="covalent" evidence="10">
    <location>
        <position position="46"/>
    </location>
    <ligand>
        <name>heme c</name>
        <dbReference type="ChEBI" id="CHEBI:61717"/>
    </ligand>
</feature>
<dbReference type="GO" id="GO:0020037">
    <property type="term" value="F:heme binding"/>
    <property type="evidence" value="ECO:0007669"/>
    <property type="project" value="InterPro"/>
</dbReference>
<protein>
    <recommendedName>
        <fullName evidence="10">Cytochrome c6</fullName>
    </recommendedName>
    <alternativeName>
        <fullName evidence="10">Cytochrome c-553</fullName>
    </alternativeName>
    <alternativeName>
        <fullName evidence="10">Cytochrome c553</fullName>
    </alternativeName>
    <alternativeName>
        <fullName evidence="10">Soluble cytochrome f</fullName>
    </alternativeName>
</protein>
<dbReference type="Pfam" id="PF13442">
    <property type="entry name" value="Cytochrome_CBB3"/>
    <property type="match status" value="1"/>
</dbReference>
<dbReference type="GO" id="GO:0009543">
    <property type="term" value="C:chloroplast thylakoid lumen"/>
    <property type="evidence" value="ECO:0007669"/>
    <property type="project" value="UniProtKB-SubCell"/>
</dbReference>
<dbReference type="InterPro" id="IPR023655">
    <property type="entry name" value="Cyt_C6"/>
</dbReference>
<gene>
    <name evidence="10 12" type="primary">petJ</name>
</gene>
<dbReference type="EMBL" id="MF101409">
    <property type="protein sequence ID" value="ARW59499.1"/>
    <property type="molecule type" value="Genomic_DNA"/>
</dbReference>
<feature type="binding site" description="covalent" evidence="10">
    <location>
        <position position="43"/>
    </location>
    <ligand>
        <name>heme c</name>
        <dbReference type="ChEBI" id="CHEBI:61717"/>
    </ligand>
</feature>
<feature type="signal peptide" evidence="10">
    <location>
        <begin position="1"/>
        <end position="25"/>
    </location>
</feature>
<feature type="binding site" description="axial binding residue" evidence="10">
    <location>
        <position position="87"/>
    </location>
    <ligand>
        <name>heme c</name>
        <dbReference type="ChEBI" id="CHEBI:61717"/>
    </ligand>
    <ligandPart>
        <name>Fe</name>
        <dbReference type="ChEBI" id="CHEBI:18248"/>
    </ligandPart>
</feature>
<feature type="domain" description="Cytochrome c" evidence="11">
    <location>
        <begin position="30"/>
        <end position="110"/>
    </location>
</feature>
<organism evidence="12">
    <name type="scientific">Platysiphonia delicata</name>
    <dbReference type="NCBI Taxonomy" id="2006979"/>
    <lineage>
        <taxon>Eukaryota</taxon>
        <taxon>Rhodophyta</taxon>
        <taxon>Florideophyceae</taxon>
        <taxon>Rhodymeniophycidae</taxon>
        <taxon>Ceramiales</taxon>
        <taxon>Delesseriaceae</taxon>
        <taxon>Platysiphonia</taxon>
    </lineage>
</organism>
<dbReference type="PROSITE" id="PS51007">
    <property type="entry name" value="CYTC"/>
    <property type="match status" value="1"/>
</dbReference>